<dbReference type="GO" id="GO:0005840">
    <property type="term" value="C:ribosome"/>
    <property type="evidence" value="ECO:0007669"/>
    <property type="project" value="UniProtKB-KW"/>
</dbReference>
<dbReference type="InterPro" id="IPR020814">
    <property type="entry name" value="Ribosomal_S6_plastid/chlpt"/>
</dbReference>
<feature type="non-terminal residue" evidence="4">
    <location>
        <position position="114"/>
    </location>
</feature>
<dbReference type="PANTHER" id="PTHR21011">
    <property type="entry name" value="MITOCHONDRIAL 28S RIBOSOMAL PROTEIN S6"/>
    <property type="match status" value="1"/>
</dbReference>
<dbReference type="Pfam" id="PF01250">
    <property type="entry name" value="Ribosomal_S6"/>
    <property type="match status" value="1"/>
</dbReference>
<dbReference type="InterPro" id="IPR000529">
    <property type="entry name" value="Ribosomal_bS6"/>
</dbReference>
<comment type="caution">
    <text evidence="4">The sequence shown here is derived from an EMBL/GenBank/DDBJ whole genome shotgun (WGS) entry which is preliminary data.</text>
</comment>
<dbReference type="CDD" id="cd00473">
    <property type="entry name" value="bS6"/>
    <property type="match status" value="1"/>
</dbReference>
<reference evidence="4 5" key="1">
    <citation type="journal article" date="2016" name="Nat. Commun.">
        <title>Thousands of microbial genomes shed light on interconnected biogeochemical processes in an aquifer system.</title>
        <authorList>
            <person name="Anantharaman K."/>
            <person name="Brown C.T."/>
            <person name="Hug L.A."/>
            <person name="Sharon I."/>
            <person name="Castelle C.J."/>
            <person name="Probst A.J."/>
            <person name="Thomas B.C."/>
            <person name="Singh A."/>
            <person name="Wilkins M.J."/>
            <person name="Karaoz U."/>
            <person name="Brodie E.L."/>
            <person name="Williams K.H."/>
            <person name="Hubbard S.S."/>
            <person name="Banfield J.F."/>
        </authorList>
    </citation>
    <scope>NUCLEOTIDE SEQUENCE [LARGE SCALE GENOMIC DNA]</scope>
</reference>
<evidence type="ECO:0000256" key="3">
    <source>
        <dbReference type="ARBA" id="ARBA00035520"/>
    </source>
</evidence>
<dbReference type="NCBIfam" id="TIGR00166">
    <property type="entry name" value="S6"/>
    <property type="match status" value="1"/>
</dbReference>
<evidence type="ECO:0000313" key="4">
    <source>
        <dbReference type="EMBL" id="OGD87157.1"/>
    </source>
</evidence>
<gene>
    <name evidence="4" type="ORF">A2870_03325</name>
</gene>
<dbReference type="SUPFAM" id="SSF54995">
    <property type="entry name" value="Ribosomal protein S6"/>
    <property type="match status" value="1"/>
</dbReference>
<organism evidence="4 5">
    <name type="scientific">Candidatus Curtissbacteria bacterium RIFCSPHIGHO2_01_FULL_41_11</name>
    <dbReference type="NCBI Taxonomy" id="1797711"/>
    <lineage>
        <taxon>Bacteria</taxon>
        <taxon>Candidatus Curtissiibacteriota</taxon>
    </lineage>
</organism>
<accession>A0A1F5G5N6</accession>
<dbReference type="Gene3D" id="3.30.70.60">
    <property type="match status" value="1"/>
</dbReference>
<keyword evidence="4" id="KW-0689">Ribosomal protein</keyword>
<dbReference type="EMBL" id="MFAZ01000018">
    <property type="protein sequence ID" value="OGD87157.1"/>
    <property type="molecule type" value="Genomic_DNA"/>
</dbReference>
<evidence type="ECO:0000256" key="1">
    <source>
        <dbReference type="ARBA" id="ARBA00009512"/>
    </source>
</evidence>
<evidence type="ECO:0000313" key="5">
    <source>
        <dbReference type="Proteomes" id="UP000179102"/>
    </source>
</evidence>
<dbReference type="PANTHER" id="PTHR21011:SF1">
    <property type="entry name" value="SMALL RIBOSOMAL SUBUNIT PROTEIN BS6M"/>
    <property type="match status" value="1"/>
</dbReference>
<dbReference type="GO" id="GO:0005737">
    <property type="term" value="C:cytoplasm"/>
    <property type="evidence" value="ECO:0007669"/>
    <property type="project" value="UniProtKB-ARBA"/>
</dbReference>
<evidence type="ECO:0000256" key="2">
    <source>
        <dbReference type="ARBA" id="ARBA00035294"/>
    </source>
</evidence>
<dbReference type="GO" id="GO:0003735">
    <property type="term" value="F:structural constituent of ribosome"/>
    <property type="evidence" value="ECO:0007669"/>
    <property type="project" value="InterPro"/>
</dbReference>
<comment type="similarity">
    <text evidence="1">Belongs to the bacterial ribosomal protein bS6 family.</text>
</comment>
<dbReference type="InterPro" id="IPR035980">
    <property type="entry name" value="Ribosomal_bS6_sf"/>
</dbReference>
<dbReference type="InterPro" id="IPR014717">
    <property type="entry name" value="Transl_elong_EF1B/ribsomal_bS6"/>
</dbReference>
<protein>
    <recommendedName>
        <fullName evidence="2">Small ribosomal subunit protein bS6</fullName>
    </recommendedName>
    <alternativeName>
        <fullName evidence="3">30S ribosomal protein S6</fullName>
    </alternativeName>
</protein>
<dbReference type="STRING" id="1797711.A2870_03325"/>
<name>A0A1F5G5N6_9BACT</name>
<sequence length="114" mass="12595">MNVASAHSDNSTSELSDIFLKGMEIANYELMVVATPGEGVDSFFKKLEDFLVGAKASKIKTERLGKKPLAYQIAKQVEGEYATFTFEAPSDVPQSLAGKMKLEQDTVLRYLITR</sequence>
<keyword evidence="4" id="KW-0687">Ribonucleoprotein</keyword>
<dbReference type="Proteomes" id="UP000179102">
    <property type="component" value="Unassembled WGS sequence"/>
</dbReference>
<dbReference type="GO" id="GO:0006412">
    <property type="term" value="P:translation"/>
    <property type="evidence" value="ECO:0007669"/>
    <property type="project" value="InterPro"/>
</dbReference>
<proteinExistence type="inferred from homology"/>
<dbReference type="GO" id="GO:0070181">
    <property type="term" value="F:small ribosomal subunit rRNA binding"/>
    <property type="evidence" value="ECO:0007669"/>
    <property type="project" value="TreeGrafter"/>
</dbReference>
<dbReference type="AlphaFoldDB" id="A0A1F5G5N6"/>